<keyword evidence="2" id="KW-0963">Cytoplasm</keyword>
<keyword evidence="6" id="KW-1185">Reference proteome</keyword>
<dbReference type="GO" id="GO:0101031">
    <property type="term" value="C:protein folding chaperone complex"/>
    <property type="evidence" value="ECO:0007669"/>
    <property type="project" value="UniProtKB-ARBA"/>
</dbReference>
<dbReference type="GO" id="GO:0051879">
    <property type="term" value="F:Hsp90 protein binding"/>
    <property type="evidence" value="ECO:0007669"/>
    <property type="project" value="UniProtKB-UniRule"/>
</dbReference>
<comment type="caution">
    <text evidence="5">The sequence shown here is derived from an EMBL/GenBank/DDBJ whole genome shotgun (WGS) entry which is preliminary data.</text>
</comment>
<name>A0AA88R3I3_9ASTE</name>
<evidence type="ECO:0000313" key="5">
    <source>
        <dbReference type="EMBL" id="KAK2980502.1"/>
    </source>
</evidence>
<reference evidence="5" key="1">
    <citation type="submission" date="2022-12" db="EMBL/GenBank/DDBJ databases">
        <title>Draft genome assemblies for two species of Escallonia (Escalloniales).</title>
        <authorList>
            <person name="Chanderbali A."/>
            <person name="Dervinis C."/>
            <person name="Anghel I."/>
            <person name="Soltis D."/>
            <person name="Soltis P."/>
            <person name="Zapata F."/>
        </authorList>
    </citation>
    <scope>NUCLEOTIDE SEQUENCE</scope>
    <source>
        <strain evidence="5">UCBG92.1500</strain>
        <tissue evidence="5">Leaf</tissue>
    </source>
</reference>
<protein>
    <recommendedName>
        <fullName evidence="2">Co-chaperone protein p23</fullName>
    </recommendedName>
</protein>
<dbReference type="InterPro" id="IPR008978">
    <property type="entry name" value="HSP20-like_chaperone"/>
</dbReference>
<dbReference type="InterPro" id="IPR045250">
    <property type="entry name" value="p23-like"/>
</dbReference>
<evidence type="ECO:0000259" key="4">
    <source>
        <dbReference type="PROSITE" id="PS51203"/>
    </source>
</evidence>
<comment type="function">
    <text evidence="2">Acts as a co-chaperone for HSP90.</text>
</comment>
<dbReference type="EMBL" id="JAVXUO010001625">
    <property type="protein sequence ID" value="KAK2980502.1"/>
    <property type="molecule type" value="Genomic_DNA"/>
</dbReference>
<dbReference type="AlphaFoldDB" id="A0AA88R3I3"/>
<gene>
    <name evidence="5" type="ORF">RJ640_022504</name>
</gene>
<organism evidence="5 6">
    <name type="scientific">Escallonia rubra</name>
    <dbReference type="NCBI Taxonomy" id="112253"/>
    <lineage>
        <taxon>Eukaryota</taxon>
        <taxon>Viridiplantae</taxon>
        <taxon>Streptophyta</taxon>
        <taxon>Embryophyta</taxon>
        <taxon>Tracheophyta</taxon>
        <taxon>Spermatophyta</taxon>
        <taxon>Magnoliopsida</taxon>
        <taxon>eudicotyledons</taxon>
        <taxon>Gunneridae</taxon>
        <taxon>Pentapetalae</taxon>
        <taxon>asterids</taxon>
        <taxon>campanulids</taxon>
        <taxon>Escalloniales</taxon>
        <taxon>Escalloniaceae</taxon>
        <taxon>Escallonia</taxon>
    </lineage>
</organism>
<comment type="subcellular location">
    <subcellularLocation>
        <location evidence="2">Cytoplasm</location>
    </subcellularLocation>
    <subcellularLocation>
        <location evidence="2">Nucleus</location>
    </subcellularLocation>
</comment>
<sequence>MRLYLFLNDAKSEFNLYSERKTVSSFGCRKRFWDIIYAGFHFYEVYIGHFLYVLFSNLWNAIFSRRPIVKWAQRADVVFITIDLPDAKDVKLKLEPEGKFFFSATSGADNIPYEVDIDLHDKVDINESKARIGSRNIVYVIKKAESKWWSRLLKQGGKPPLFLKVDWDKWVDEDEQDEKSGPDMDLNDIDFSKLNMGGGGDFNDDDAFDDEGDAESDTEDEKNEAAASASTETPGSAEPDAKT</sequence>
<evidence type="ECO:0000256" key="3">
    <source>
        <dbReference type="SAM" id="MobiDB-lite"/>
    </source>
</evidence>
<evidence type="ECO:0000313" key="6">
    <source>
        <dbReference type="Proteomes" id="UP001187471"/>
    </source>
</evidence>
<dbReference type="FunFam" id="2.60.40.790:FF:000013">
    <property type="entry name" value="Very-long-chain (3R)-3-hydroxyacyl-CoA dehydratase"/>
    <property type="match status" value="1"/>
</dbReference>
<feature type="compositionally biased region" description="Acidic residues" evidence="3">
    <location>
        <begin position="202"/>
        <end position="222"/>
    </location>
</feature>
<dbReference type="Proteomes" id="UP001187471">
    <property type="component" value="Unassembled WGS sequence"/>
</dbReference>
<dbReference type="PANTHER" id="PTHR22932:SF11">
    <property type="entry name" value="CO-CHAPERONE PROTEIN P23"/>
    <property type="match status" value="1"/>
</dbReference>
<dbReference type="GO" id="GO:0009408">
    <property type="term" value="P:response to heat"/>
    <property type="evidence" value="ECO:0007669"/>
    <property type="project" value="UniProtKB-ARBA"/>
</dbReference>
<dbReference type="GO" id="GO:0051087">
    <property type="term" value="F:protein-folding chaperone binding"/>
    <property type="evidence" value="ECO:0007669"/>
    <property type="project" value="UniProtKB-ARBA"/>
</dbReference>
<dbReference type="GO" id="GO:0006457">
    <property type="term" value="P:protein folding"/>
    <property type="evidence" value="ECO:0007669"/>
    <property type="project" value="TreeGrafter"/>
</dbReference>
<comment type="subunit">
    <text evidence="2">Interacts with HSP90 in an ATP-dependent manner.</text>
</comment>
<keyword evidence="2" id="KW-0143">Chaperone</keyword>
<dbReference type="GO" id="GO:0005829">
    <property type="term" value="C:cytosol"/>
    <property type="evidence" value="ECO:0007669"/>
    <property type="project" value="TreeGrafter"/>
</dbReference>
<dbReference type="SUPFAM" id="SSF49764">
    <property type="entry name" value="HSP20-like chaperones"/>
    <property type="match status" value="1"/>
</dbReference>
<evidence type="ECO:0000256" key="1">
    <source>
        <dbReference type="ARBA" id="ARBA00025733"/>
    </source>
</evidence>
<dbReference type="CDD" id="cd06465">
    <property type="entry name" value="p23_hB-ind1_like"/>
    <property type="match status" value="1"/>
</dbReference>
<dbReference type="GO" id="GO:0005634">
    <property type="term" value="C:nucleus"/>
    <property type="evidence" value="ECO:0007669"/>
    <property type="project" value="UniProtKB-SubCell"/>
</dbReference>
<feature type="domain" description="CS" evidence="4">
    <location>
        <begin position="64"/>
        <end position="153"/>
    </location>
</feature>
<accession>A0AA88R3I3</accession>
<dbReference type="PANTHER" id="PTHR22932">
    <property type="entry name" value="TELOMERASE-BINDING PROTEIN P23 HSP90 CO-CHAPERONE"/>
    <property type="match status" value="1"/>
</dbReference>
<dbReference type="InterPro" id="IPR007052">
    <property type="entry name" value="CS_dom"/>
</dbReference>
<dbReference type="Pfam" id="PF04969">
    <property type="entry name" value="CS"/>
    <property type="match status" value="1"/>
</dbReference>
<keyword evidence="2" id="KW-0539">Nucleus</keyword>
<comment type="similarity">
    <text evidence="1 2">Belongs to the p23/wos2 family.</text>
</comment>
<feature type="region of interest" description="Disordered" evidence="3">
    <location>
        <begin position="174"/>
        <end position="243"/>
    </location>
</feature>
<dbReference type="Gene3D" id="2.60.40.790">
    <property type="match status" value="1"/>
</dbReference>
<evidence type="ECO:0000256" key="2">
    <source>
        <dbReference type="RuleBase" id="RU369032"/>
    </source>
</evidence>
<dbReference type="GO" id="GO:0051131">
    <property type="term" value="P:chaperone-mediated protein complex assembly"/>
    <property type="evidence" value="ECO:0007669"/>
    <property type="project" value="TreeGrafter"/>
</dbReference>
<dbReference type="PROSITE" id="PS51203">
    <property type="entry name" value="CS"/>
    <property type="match status" value="1"/>
</dbReference>
<proteinExistence type="inferred from homology"/>